<organism evidence="2 3">
    <name type="scientific">Coprinellus micaceus</name>
    <name type="common">Glistening ink-cap mushroom</name>
    <name type="synonym">Coprinus micaceus</name>
    <dbReference type="NCBI Taxonomy" id="71717"/>
    <lineage>
        <taxon>Eukaryota</taxon>
        <taxon>Fungi</taxon>
        <taxon>Dikarya</taxon>
        <taxon>Basidiomycota</taxon>
        <taxon>Agaricomycotina</taxon>
        <taxon>Agaricomycetes</taxon>
        <taxon>Agaricomycetidae</taxon>
        <taxon>Agaricales</taxon>
        <taxon>Agaricineae</taxon>
        <taxon>Psathyrellaceae</taxon>
        <taxon>Coprinellus</taxon>
    </lineage>
</organism>
<evidence type="ECO:0000313" key="3">
    <source>
        <dbReference type="Proteomes" id="UP000298030"/>
    </source>
</evidence>
<feature type="compositionally biased region" description="Pro residues" evidence="1">
    <location>
        <begin position="355"/>
        <end position="365"/>
    </location>
</feature>
<reference evidence="2 3" key="1">
    <citation type="journal article" date="2019" name="Nat. Ecol. Evol.">
        <title>Megaphylogeny resolves global patterns of mushroom evolution.</title>
        <authorList>
            <person name="Varga T."/>
            <person name="Krizsan K."/>
            <person name="Foldi C."/>
            <person name="Dima B."/>
            <person name="Sanchez-Garcia M."/>
            <person name="Sanchez-Ramirez S."/>
            <person name="Szollosi G.J."/>
            <person name="Szarkandi J.G."/>
            <person name="Papp V."/>
            <person name="Albert L."/>
            <person name="Andreopoulos W."/>
            <person name="Angelini C."/>
            <person name="Antonin V."/>
            <person name="Barry K.W."/>
            <person name="Bougher N.L."/>
            <person name="Buchanan P."/>
            <person name="Buyck B."/>
            <person name="Bense V."/>
            <person name="Catcheside P."/>
            <person name="Chovatia M."/>
            <person name="Cooper J."/>
            <person name="Damon W."/>
            <person name="Desjardin D."/>
            <person name="Finy P."/>
            <person name="Geml J."/>
            <person name="Haridas S."/>
            <person name="Hughes K."/>
            <person name="Justo A."/>
            <person name="Karasinski D."/>
            <person name="Kautmanova I."/>
            <person name="Kiss B."/>
            <person name="Kocsube S."/>
            <person name="Kotiranta H."/>
            <person name="LaButti K.M."/>
            <person name="Lechner B.E."/>
            <person name="Liimatainen K."/>
            <person name="Lipzen A."/>
            <person name="Lukacs Z."/>
            <person name="Mihaltcheva S."/>
            <person name="Morgado L.N."/>
            <person name="Niskanen T."/>
            <person name="Noordeloos M.E."/>
            <person name="Ohm R.A."/>
            <person name="Ortiz-Santana B."/>
            <person name="Ovrebo C."/>
            <person name="Racz N."/>
            <person name="Riley R."/>
            <person name="Savchenko A."/>
            <person name="Shiryaev A."/>
            <person name="Soop K."/>
            <person name="Spirin V."/>
            <person name="Szebenyi C."/>
            <person name="Tomsovsky M."/>
            <person name="Tulloss R.E."/>
            <person name="Uehling J."/>
            <person name="Grigoriev I.V."/>
            <person name="Vagvolgyi C."/>
            <person name="Papp T."/>
            <person name="Martin F.M."/>
            <person name="Miettinen O."/>
            <person name="Hibbett D.S."/>
            <person name="Nagy L.G."/>
        </authorList>
    </citation>
    <scope>NUCLEOTIDE SEQUENCE [LARGE SCALE GENOMIC DNA]</scope>
    <source>
        <strain evidence="2 3">FP101781</strain>
    </source>
</reference>
<keyword evidence="3" id="KW-1185">Reference proteome</keyword>
<dbReference type="Proteomes" id="UP000298030">
    <property type="component" value="Unassembled WGS sequence"/>
</dbReference>
<dbReference type="AlphaFoldDB" id="A0A4Y7SJN7"/>
<protein>
    <submittedName>
        <fullName evidence="2">Uncharacterized protein</fullName>
    </submittedName>
</protein>
<name>A0A4Y7SJN7_COPMI</name>
<evidence type="ECO:0000256" key="1">
    <source>
        <dbReference type="SAM" id="MobiDB-lite"/>
    </source>
</evidence>
<proteinExistence type="predicted"/>
<dbReference type="OrthoDB" id="3268696at2759"/>
<sequence>MAPLIDESKYNDEEHGWQQMSEADVLAWEWRFAHNTPQPRKPSSYDLAAKLGEQPRFLQQTYASGVECIFNYFQEQTKTIRERPHSITAERSFLKTALSNVALQASIEQPSPTRYRLAPSIAASWLSLEEKLHTIIQTLETHVDFPQAVVPPPYPSNSRYMDLYRVKEDAIEAARRARNAFTYLQAYLSFLVSFWHRLDVRRSIDTLALWLAKRHRLDTTWTTMLLKFHPIAYTERVTRLGMTISVDSPWIPFLPIFVECNVRIGVYLNETPDVIQSDEHWPRYRPFVRDATLLHDDPSVCDCDVCQRRKLPGHPLLPDDPTKFIASREEAWVKHCTEMVTSLSHQPTSDLPNPSATPPPNPPPQSIHYEEGEEDEYGEGEPTPSPGTRRQPLPPFPNGSLYFQRRLGFDCSIDIASLPEQALRLPESIFAPTPKGLNKSLQVLGLVPSTWEKTMSEADRALCAFPLRVLANRDLGLSSLPTQFDIAMRGLLPSLNHFQIQLVQQRDGDKIIDRFAIGTHKLPMNRQHFVVVVDGLTLLEITRNGWTGVLETTRNLARLGIPFSYGSILSPVDTSQNPKRPSRRVRRAWSPTPISAESYRHYEERRDDFLRTPRGALALKEGGFIARLARDVVTVRTLTVAQPPSRDAAEYGRVLGRVREGDVIIADYVEHAEVDTILGRFLRYESANVQKGGAIVQKGVTIWPTMAAWDVMGVNTSAWNDSAEEWYRRKLTMYTREEGPEIKPLGSKAWRAGSKGLAKTRDIWKRYRMLATEYLKREYP</sequence>
<feature type="region of interest" description="Disordered" evidence="1">
    <location>
        <begin position="343"/>
        <end position="397"/>
    </location>
</feature>
<evidence type="ECO:0000313" key="2">
    <source>
        <dbReference type="EMBL" id="TEB22045.1"/>
    </source>
</evidence>
<gene>
    <name evidence="2" type="ORF">FA13DRAFT_1716386</name>
</gene>
<dbReference type="EMBL" id="QPFP01000098">
    <property type="protein sequence ID" value="TEB22045.1"/>
    <property type="molecule type" value="Genomic_DNA"/>
</dbReference>
<comment type="caution">
    <text evidence="2">The sequence shown here is derived from an EMBL/GenBank/DDBJ whole genome shotgun (WGS) entry which is preliminary data.</text>
</comment>
<accession>A0A4Y7SJN7</accession>